<dbReference type="HOGENOM" id="CLU_3368377_0_0_1"/>
<dbReference type="AlphaFoldDB" id="G2Y3W3"/>
<evidence type="ECO:0000313" key="2">
    <source>
        <dbReference type="Proteomes" id="UP000008177"/>
    </source>
</evidence>
<accession>G2Y3W3</accession>
<proteinExistence type="predicted"/>
<name>G2Y3W3_BOTF4</name>
<dbReference type="InParanoid" id="G2Y3W3"/>
<gene>
    <name evidence="1" type="ORF">BofuT4_uP005120.1</name>
</gene>
<reference evidence="2" key="1">
    <citation type="journal article" date="2011" name="PLoS Genet.">
        <title>Genomic analysis of the necrotrophic fungal pathogens Sclerotinia sclerotiorum and Botrytis cinerea.</title>
        <authorList>
            <person name="Amselem J."/>
            <person name="Cuomo C.A."/>
            <person name="van Kan J.A."/>
            <person name="Viaud M."/>
            <person name="Benito E.P."/>
            <person name="Couloux A."/>
            <person name="Coutinho P.M."/>
            <person name="de Vries R.P."/>
            <person name="Dyer P.S."/>
            <person name="Fillinger S."/>
            <person name="Fournier E."/>
            <person name="Gout L."/>
            <person name="Hahn M."/>
            <person name="Kohn L."/>
            <person name="Lapalu N."/>
            <person name="Plummer K.M."/>
            <person name="Pradier J.M."/>
            <person name="Quevillon E."/>
            <person name="Sharon A."/>
            <person name="Simon A."/>
            <person name="ten Have A."/>
            <person name="Tudzynski B."/>
            <person name="Tudzynski P."/>
            <person name="Wincker P."/>
            <person name="Andrew M."/>
            <person name="Anthouard V."/>
            <person name="Beever R.E."/>
            <person name="Beffa R."/>
            <person name="Benoit I."/>
            <person name="Bouzid O."/>
            <person name="Brault B."/>
            <person name="Chen Z."/>
            <person name="Choquer M."/>
            <person name="Collemare J."/>
            <person name="Cotton P."/>
            <person name="Danchin E.G."/>
            <person name="Da Silva C."/>
            <person name="Gautier A."/>
            <person name="Giraud C."/>
            <person name="Giraud T."/>
            <person name="Gonzalez C."/>
            <person name="Grossetete S."/>
            <person name="Guldener U."/>
            <person name="Henrissat B."/>
            <person name="Howlett B.J."/>
            <person name="Kodira C."/>
            <person name="Kretschmer M."/>
            <person name="Lappartient A."/>
            <person name="Leroch M."/>
            <person name="Levis C."/>
            <person name="Mauceli E."/>
            <person name="Neuveglise C."/>
            <person name="Oeser B."/>
            <person name="Pearson M."/>
            <person name="Poulain J."/>
            <person name="Poussereau N."/>
            <person name="Quesneville H."/>
            <person name="Rascle C."/>
            <person name="Schumacher J."/>
            <person name="Segurens B."/>
            <person name="Sexton A."/>
            <person name="Silva E."/>
            <person name="Sirven C."/>
            <person name="Soanes D.M."/>
            <person name="Talbot N.J."/>
            <person name="Templeton M."/>
            <person name="Yandava C."/>
            <person name="Yarden O."/>
            <person name="Zeng Q."/>
            <person name="Rollins J.A."/>
            <person name="Lebrun M.H."/>
            <person name="Dickman M."/>
        </authorList>
    </citation>
    <scope>NUCLEOTIDE SEQUENCE [LARGE SCALE GENOMIC DNA]</scope>
    <source>
        <strain evidence="2">T4</strain>
    </source>
</reference>
<dbReference type="Proteomes" id="UP000008177">
    <property type="component" value="Unplaced contigs"/>
</dbReference>
<dbReference type="EMBL" id="FQ790286">
    <property type="protein sequence ID" value="CCD47353.1"/>
    <property type="molecule type" value="Genomic_DNA"/>
</dbReference>
<evidence type="ECO:0000313" key="1">
    <source>
        <dbReference type="EMBL" id="CCD47353.1"/>
    </source>
</evidence>
<protein>
    <submittedName>
        <fullName evidence="1">Uncharacterized protein</fullName>
    </submittedName>
</protein>
<organism evidence="1 2">
    <name type="scientific">Botryotinia fuckeliana (strain T4)</name>
    <name type="common">Noble rot fungus</name>
    <name type="synonym">Botrytis cinerea</name>
    <dbReference type="NCBI Taxonomy" id="999810"/>
    <lineage>
        <taxon>Eukaryota</taxon>
        <taxon>Fungi</taxon>
        <taxon>Dikarya</taxon>
        <taxon>Ascomycota</taxon>
        <taxon>Pezizomycotina</taxon>
        <taxon>Leotiomycetes</taxon>
        <taxon>Helotiales</taxon>
        <taxon>Sclerotiniaceae</taxon>
        <taxon>Botrytis</taxon>
    </lineage>
</organism>
<sequence>MTIPSAAPVSVIPFLRYGKSITLFIHSFIHSLIHT</sequence>